<dbReference type="InterPro" id="IPR037068">
    <property type="entry name" value="DNA_primase_core_N_sf"/>
</dbReference>
<organism evidence="3 4">
    <name type="scientific">Knoellia aerolata DSM 18566</name>
    <dbReference type="NCBI Taxonomy" id="1385519"/>
    <lineage>
        <taxon>Bacteria</taxon>
        <taxon>Bacillati</taxon>
        <taxon>Actinomycetota</taxon>
        <taxon>Actinomycetes</taxon>
        <taxon>Micrococcales</taxon>
        <taxon>Intrasporangiaceae</taxon>
        <taxon>Knoellia</taxon>
    </lineage>
</organism>
<dbReference type="NCBIfam" id="NF041492">
    <property type="entry name" value="MobF"/>
    <property type="match status" value="1"/>
</dbReference>
<dbReference type="Proteomes" id="UP000030013">
    <property type="component" value="Unassembled WGS sequence"/>
</dbReference>
<accession>A0A0A0JV40</accession>
<dbReference type="Pfam" id="PF08751">
    <property type="entry name" value="TrwC"/>
    <property type="match status" value="1"/>
</dbReference>
<dbReference type="OrthoDB" id="4524286at2"/>
<dbReference type="eggNOG" id="COG0507">
    <property type="taxonomic scope" value="Bacteria"/>
</dbReference>
<dbReference type="Gene3D" id="3.40.50.300">
    <property type="entry name" value="P-loop containing nucleotide triphosphate hydrolases"/>
    <property type="match status" value="2"/>
</dbReference>
<dbReference type="GO" id="GO:0006269">
    <property type="term" value="P:DNA replication, synthesis of primer"/>
    <property type="evidence" value="ECO:0007669"/>
    <property type="project" value="TreeGrafter"/>
</dbReference>
<dbReference type="Pfam" id="PF13604">
    <property type="entry name" value="AAA_30"/>
    <property type="match status" value="1"/>
</dbReference>
<proteinExistence type="predicted"/>
<reference evidence="3 4" key="1">
    <citation type="submission" date="2013-08" db="EMBL/GenBank/DDBJ databases">
        <title>The genome sequence of Knoellia aerolata.</title>
        <authorList>
            <person name="Zhu W."/>
            <person name="Wang G."/>
        </authorList>
    </citation>
    <scope>NUCLEOTIDE SEQUENCE [LARGE SCALE GENOMIC DNA]</scope>
    <source>
        <strain evidence="3 4">DSM 18566</strain>
    </source>
</reference>
<comment type="caution">
    <text evidence="3">The sequence shown here is derived from an EMBL/GenBank/DDBJ whole genome shotgun (WGS) entry which is preliminary data.</text>
</comment>
<dbReference type="SMART" id="SM00493">
    <property type="entry name" value="TOPRIM"/>
    <property type="match status" value="1"/>
</dbReference>
<dbReference type="PROSITE" id="PS50880">
    <property type="entry name" value="TOPRIM"/>
    <property type="match status" value="1"/>
</dbReference>
<evidence type="ECO:0000259" key="2">
    <source>
        <dbReference type="PROSITE" id="PS50880"/>
    </source>
</evidence>
<feature type="domain" description="Toprim" evidence="2">
    <location>
        <begin position="1599"/>
        <end position="1682"/>
    </location>
</feature>
<evidence type="ECO:0000256" key="1">
    <source>
        <dbReference type="SAM" id="MobiDB-lite"/>
    </source>
</evidence>
<dbReference type="InterPro" id="IPR013264">
    <property type="entry name" value="DNAG_N"/>
</dbReference>
<dbReference type="STRING" id="1385519.N801_10035"/>
<dbReference type="GO" id="GO:0005737">
    <property type="term" value="C:cytoplasm"/>
    <property type="evidence" value="ECO:0007669"/>
    <property type="project" value="TreeGrafter"/>
</dbReference>
<dbReference type="eggNOG" id="COG0358">
    <property type="taxonomic scope" value="Bacteria"/>
</dbReference>
<dbReference type="PANTHER" id="PTHR30313:SF2">
    <property type="entry name" value="DNA PRIMASE"/>
    <property type="match status" value="1"/>
</dbReference>
<protein>
    <submittedName>
        <fullName evidence="3">Transfer protein Tra</fullName>
    </submittedName>
</protein>
<dbReference type="Gene3D" id="3.40.1360.10">
    <property type="match status" value="1"/>
</dbReference>
<dbReference type="CDD" id="cd03364">
    <property type="entry name" value="TOPRIM_DnaG_primases"/>
    <property type="match status" value="1"/>
</dbReference>
<dbReference type="EMBL" id="AVPL01000026">
    <property type="protein sequence ID" value="KGN41013.1"/>
    <property type="molecule type" value="Genomic_DNA"/>
</dbReference>
<evidence type="ECO:0000313" key="4">
    <source>
        <dbReference type="Proteomes" id="UP000030013"/>
    </source>
</evidence>
<dbReference type="Pfam" id="PF13155">
    <property type="entry name" value="Toprim_2"/>
    <property type="match status" value="1"/>
</dbReference>
<dbReference type="PANTHER" id="PTHR30313">
    <property type="entry name" value="DNA PRIMASE"/>
    <property type="match status" value="1"/>
</dbReference>
<dbReference type="Gene3D" id="3.90.980.10">
    <property type="entry name" value="DNA primase, catalytic core, N-terminal domain"/>
    <property type="match status" value="1"/>
</dbReference>
<dbReference type="Gene3D" id="2.30.30.940">
    <property type="match status" value="1"/>
</dbReference>
<dbReference type="SUPFAM" id="SSF52540">
    <property type="entry name" value="P-loop containing nucleoside triphosphate hydrolases"/>
    <property type="match status" value="2"/>
</dbReference>
<feature type="region of interest" description="Disordered" evidence="1">
    <location>
        <begin position="1365"/>
        <end position="1407"/>
    </location>
</feature>
<dbReference type="Pfam" id="PF08275">
    <property type="entry name" value="DNAG_N"/>
    <property type="match status" value="1"/>
</dbReference>
<feature type="compositionally biased region" description="Basic and acidic residues" evidence="1">
    <location>
        <begin position="1397"/>
        <end position="1407"/>
    </location>
</feature>
<dbReference type="InterPro" id="IPR034151">
    <property type="entry name" value="TOPRIM_DnaG_bac"/>
</dbReference>
<feature type="region of interest" description="Disordered" evidence="1">
    <location>
        <begin position="1801"/>
        <end position="1842"/>
    </location>
</feature>
<keyword evidence="4" id="KW-1185">Reference proteome</keyword>
<sequence>MTMSVHKLTAGTGYTYLTRQVAAHDRSGGARTSLASYYTERGETPGHWFGSGVAGIDGLSVGDEVTAAQMQALFGAGLHPLAQRRERLEGPGLTEADYRSVTRLGAPFKVYVTDVTAFQVEVARRIEEYAAALGHPRDYPIEAADRARIRTQVALEFFRGEHGRDPVDARELSGTIARHSRPRTTAVAGYDLTFSPVKSVSTLWAVAPPEVAAQIELAHHDAVTHALRFLEAHALYTREGANGIRQVDVTGLVAAAFTHRDSRAGDPDLHTHVAVANKVQTRTGKWLSLDGRILFKANVTASETYNTALETNLRTRLGLVFDQRPGTGTEADRGKRPVREIVGVDLELNMRWSTRRAGIEARRSELAATFQADHGRPPTAVEAIQLAQQATLETREAKHEPRTLFEQRHAWAEQAEEVLGGPRGIATMLRDVLSARPTAQPVTVNAAWVGETALRVRDEVQSRRATWQIWHIRAEAQRQVRAAALPAEHVQTIVDAVTDRALSVASVRITSVGDGVPDPPELRRADGSSVYDIAGSALFTSTEILTAEARLLSTAGAADRRPASPEAVALTLLEQAANGVTLNAGQASLVRGMATSGARLQLAIAPAGAGKTTAMRALAAAWVEDGGTVLGLAPSAAAATVLREQIGATTDTLAKLTWSLEHNDLPDWANTIGPGTLVVIDEAGMADTLTLDTAVEFVTARGGQVRLIGDTQQLAAIGGGGVLRDIAATHGALHLSELMRFADPAEGAASLALRDGRTEALGFYLDHHRVHVGDLTTMTQDLFTAWAHDRDRHVDTIMLAPTRTLVSELNQRAQAHRITGSLLPGSGLRARLADGNTAYVGDTVLTRANDRRLRMTTHDWVKNGDRWTVRAVTRNGSLAVEHLHTGRHLTLPAGYVTASVELGYASTTHAAQGISVATMHGLATGVETRQQLYTMLTRGADANHLYLQVVGDGDPHAVIHPDHVHPPTATDLLEDILARDGAPTSATTTQRENASATAQLGPAATRYVDALHVAADQHLGPGVIAALQTSAEQVVPGITQDPAWPTLRSHLALLAVTGTNPITALRFAASSQALDTAGDRAAVLDWRLDDTNLRHAGPGPLPWLPGIPHALRANDHWGTYLTARSNLVTDLAADVRENATAIATATDAPAWWRTSHVRPAPDLFADLTVWRAATSVPDSDHRPTGPKHLAKAHALWQRSLDHRLGHTHTPALAAWVHQLHTLAPDTRHDAFTPQLAARLASVARAGIDAHTLLRTAVAAPLPDDHAGSALWWRISRHLTPAVAHGVDCALPLTPSWAARLPHTVGEQNAATLQTSPWWPALVTTIDHALAHGGRLEDLLSIIEDLDDTADVEMCQALVWRISLLTDPAPTPDNNPPEDEYDQLEWIPPSTPGLEPAHQAERGAAADDHAAATLKDLHAALTATALARTGMGVLEPSPAEVEAMVAHAAAWDDAPFTPDRAAHLNTLARDYYTRVLDAGWAGPYLRERLHTDLAPAGAGYAPPGWTHLVTHLRAHDVTDDEMLAVGLATRARTGTLIDRFRDRLVLPITVDGTVVGFVGRRHPRAGDDHGPRYLNTPTTALFHKGDVLYGVDHQLLDTGAIPVLVEGPLDALAVTAAGQGRFLGVAPLGTSLTHTQARLLATLHPEPIIATDADPAGRIAAQRAYWLLTQHAVSPRSVALPEGADPAALLHDDGPDALRDALNARHALAQDLIGHKLAQPPSSTALKAWAAVVVADTPALWIPRAHDLIIRADAKPAEVMAALTCAGATWNRDPAFAAQRQLQLVAKHPTEHTPSALLENADTADETRSGAVDHAPYTPLPGQRRPSGEKWPVPPDKRPAIRR</sequence>
<dbReference type="InterPro" id="IPR050219">
    <property type="entry name" value="DnaG_primase"/>
</dbReference>
<evidence type="ECO:0000313" key="3">
    <source>
        <dbReference type="EMBL" id="KGN41013.1"/>
    </source>
</evidence>
<gene>
    <name evidence="3" type="ORF">N801_10035</name>
</gene>
<dbReference type="SUPFAM" id="SSF55464">
    <property type="entry name" value="Origin of replication-binding domain, RBD-like"/>
    <property type="match status" value="1"/>
</dbReference>
<dbReference type="SUPFAM" id="SSF56731">
    <property type="entry name" value="DNA primase core"/>
    <property type="match status" value="1"/>
</dbReference>
<dbReference type="InterPro" id="IPR014862">
    <property type="entry name" value="TrwC"/>
</dbReference>
<dbReference type="InterPro" id="IPR006171">
    <property type="entry name" value="TOPRIM_dom"/>
</dbReference>
<dbReference type="InterPro" id="IPR027417">
    <property type="entry name" value="P-loop_NTPase"/>
</dbReference>
<name>A0A0A0JV40_9MICO</name>